<protein>
    <submittedName>
        <fullName evidence="1">Uncharacterized protein</fullName>
    </submittedName>
</protein>
<dbReference type="OrthoDB" id="39284at10239"/>
<dbReference type="EMBL" id="KP790011">
    <property type="protein sequence ID" value="AKC03068.1"/>
    <property type="molecule type" value="Genomic_DNA"/>
</dbReference>
<keyword evidence="2" id="KW-1185">Reference proteome</keyword>
<dbReference type="GeneID" id="28800882"/>
<dbReference type="KEGG" id="vg:28800882"/>
<dbReference type="RefSeq" id="YP_009275729.1">
    <property type="nucleotide sequence ID" value="NC_030932.1"/>
</dbReference>
<organism evidence="1 2">
    <name type="scientific">Gordonia phage Gsput1</name>
    <dbReference type="NCBI Taxonomy" id="1622193"/>
    <lineage>
        <taxon>Viruses</taxon>
        <taxon>Duplodnaviria</taxon>
        <taxon>Heunggongvirae</taxon>
        <taxon>Uroviricota</taxon>
        <taxon>Caudoviricetes</taxon>
        <taxon>Ruthgordonvirinae</taxon>
        <taxon>Gesputvirus</taxon>
        <taxon>Gesputvirus gsput1</taxon>
    </lineage>
</organism>
<reference evidence="1 2" key="1">
    <citation type="journal article" date="2015" name="Sci. Rep.">
        <title>Bacteriophages of wastewater foaming-associated filamentous Gordonia reduce host levels in raw activated sludge.</title>
        <authorList>
            <person name="Liu M."/>
            <person name="Gill J.J."/>
            <person name="Young R."/>
            <person name="Summer E.J."/>
        </authorList>
    </citation>
    <scope>NUCLEOTIDE SEQUENCE [LARGE SCALE GENOMIC DNA]</scope>
</reference>
<accession>A0A0E3XB69</accession>
<sequence length="98" mass="10327">MTADRWSVSRAKLNAIEANARAGHDLDAPDALRLVGRVLQLEAVCAALEAERNEAAAAAVGNGIALGKMRELVESGAPEPTQLAGFKYWLREADGATP</sequence>
<name>A0A0E3XB69_9CAUD</name>
<evidence type="ECO:0000313" key="1">
    <source>
        <dbReference type="EMBL" id="AKC03068.1"/>
    </source>
</evidence>
<dbReference type="Proteomes" id="UP000033018">
    <property type="component" value="Segment"/>
</dbReference>
<gene>
    <name evidence="1" type="ORF">Gsput1_43</name>
</gene>
<evidence type="ECO:0000313" key="2">
    <source>
        <dbReference type="Proteomes" id="UP000033018"/>
    </source>
</evidence>
<proteinExistence type="predicted"/>